<sequence length="204" mass="22657">MEAPNPHSGGLPSASRWAPLSGIPPPPSPPSPTPIYRGGPRALDLPIDLEQISNSESSRAPSRTSSRSSRSLRSAYGTRKREGTGLSLPQSLRKLAESLENQEYERQAEIRTIHTYVNQIIEAQAAQQHIREQQYEARIKALEEEVQELQQAQIPLADSRSGIAKEAPYIGLSRASQGPPDYSKQKDRVFHTQTTKQSRIKQQV</sequence>
<name>A0A5N7BID4_9EURO</name>
<dbReference type="Proteomes" id="UP000326198">
    <property type="component" value="Unassembled WGS sequence"/>
</dbReference>
<evidence type="ECO:0000313" key="4">
    <source>
        <dbReference type="Proteomes" id="UP000326198"/>
    </source>
</evidence>
<accession>A0A5N7BID4</accession>
<evidence type="ECO:0000313" key="3">
    <source>
        <dbReference type="EMBL" id="KAE8381541.1"/>
    </source>
</evidence>
<feature type="compositionally biased region" description="Pro residues" evidence="2">
    <location>
        <begin position="22"/>
        <end position="33"/>
    </location>
</feature>
<feature type="compositionally biased region" description="Low complexity" evidence="2">
    <location>
        <begin position="53"/>
        <end position="74"/>
    </location>
</feature>
<dbReference type="AlphaFoldDB" id="A0A5N7BID4"/>
<gene>
    <name evidence="3" type="ORF">BDV26DRAFT_289392</name>
</gene>
<evidence type="ECO:0000256" key="2">
    <source>
        <dbReference type="SAM" id="MobiDB-lite"/>
    </source>
</evidence>
<feature type="region of interest" description="Disordered" evidence="2">
    <location>
        <begin position="171"/>
        <end position="204"/>
    </location>
</feature>
<keyword evidence="1" id="KW-0175">Coiled coil</keyword>
<feature type="compositionally biased region" description="Polar residues" evidence="2">
    <location>
        <begin position="191"/>
        <end position="204"/>
    </location>
</feature>
<proteinExistence type="predicted"/>
<keyword evidence="4" id="KW-1185">Reference proteome</keyword>
<feature type="region of interest" description="Disordered" evidence="2">
    <location>
        <begin position="1"/>
        <end position="88"/>
    </location>
</feature>
<reference evidence="3 4" key="1">
    <citation type="submission" date="2019-04" db="EMBL/GenBank/DDBJ databases">
        <title>Friends and foes A comparative genomics studyof 23 Aspergillus species from section Flavi.</title>
        <authorList>
            <consortium name="DOE Joint Genome Institute"/>
            <person name="Kjaerbolling I."/>
            <person name="Vesth T."/>
            <person name="Frisvad J.C."/>
            <person name="Nybo J.L."/>
            <person name="Theobald S."/>
            <person name="Kildgaard S."/>
            <person name="Isbrandt T."/>
            <person name="Kuo A."/>
            <person name="Sato A."/>
            <person name="Lyhne E.K."/>
            <person name="Kogle M.E."/>
            <person name="Wiebenga A."/>
            <person name="Kun R.S."/>
            <person name="Lubbers R.J."/>
            <person name="Makela M.R."/>
            <person name="Barry K."/>
            <person name="Chovatia M."/>
            <person name="Clum A."/>
            <person name="Daum C."/>
            <person name="Haridas S."/>
            <person name="He G."/>
            <person name="LaButti K."/>
            <person name="Lipzen A."/>
            <person name="Mondo S."/>
            <person name="Riley R."/>
            <person name="Salamov A."/>
            <person name="Simmons B.A."/>
            <person name="Magnuson J.K."/>
            <person name="Henrissat B."/>
            <person name="Mortensen U.H."/>
            <person name="Larsen T.O."/>
            <person name="Devries R.P."/>
            <person name="Grigoriev I.V."/>
            <person name="Machida M."/>
            <person name="Baker S.E."/>
            <person name="Andersen M.R."/>
        </authorList>
    </citation>
    <scope>NUCLEOTIDE SEQUENCE [LARGE SCALE GENOMIC DNA]</scope>
    <source>
        <strain evidence="3 4">IBT 29228</strain>
    </source>
</reference>
<protein>
    <submittedName>
        <fullName evidence="3">Uncharacterized protein</fullName>
    </submittedName>
</protein>
<dbReference type="OrthoDB" id="10549323at2759"/>
<evidence type="ECO:0000256" key="1">
    <source>
        <dbReference type="SAM" id="Coils"/>
    </source>
</evidence>
<organism evidence="3 4">
    <name type="scientific">Aspergillus bertholletiae</name>
    <dbReference type="NCBI Taxonomy" id="1226010"/>
    <lineage>
        <taxon>Eukaryota</taxon>
        <taxon>Fungi</taxon>
        <taxon>Dikarya</taxon>
        <taxon>Ascomycota</taxon>
        <taxon>Pezizomycotina</taxon>
        <taxon>Eurotiomycetes</taxon>
        <taxon>Eurotiomycetidae</taxon>
        <taxon>Eurotiales</taxon>
        <taxon>Aspergillaceae</taxon>
        <taxon>Aspergillus</taxon>
        <taxon>Aspergillus subgen. Circumdati</taxon>
    </lineage>
</organism>
<dbReference type="EMBL" id="ML736170">
    <property type="protein sequence ID" value="KAE8381541.1"/>
    <property type="molecule type" value="Genomic_DNA"/>
</dbReference>
<feature type="coiled-coil region" evidence="1">
    <location>
        <begin position="125"/>
        <end position="152"/>
    </location>
</feature>